<name>A0A345T514_9ACTN</name>
<dbReference type="Proteomes" id="UP000249340">
    <property type="component" value="Chromosome"/>
</dbReference>
<dbReference type="InterPro" id="IPR032823">
    <property type="entry name" value="BCA_ABC_TP_C"/>
</dbReference>
<dbReference type="PROSITE" id="PS50893">
    <property type="entry name" value="ABC_TRANSPORTER_2"/>
    <property type="match status" value="1"/>
</dbReference>
<evidence type="ECO:0000313" key="5">
    <source>
        <dbReference type="EMBL" id="AXI81069.1"/>
    </source>
</evidence>
<dbReference type="Pfam" id="PF12399">
    <property type="entry name" value="BCA_ABC_TP_C"/>
    <property type="match status" value="1"/>
</dbReference>
<dbReference type="EMBL" id="CP031264">
    <property type="protein sequence ID" value="AXI81069.1"/>
    <property type="molecule type" value="Genomic_DNA"/>
</dbReference>
<dbReference type="GO" id="GO:0005524">
    <property type="term" value="F:ATP binding"/>
    <property type="evidence" value="ECO:0007669"/>
    <property type="project" value="UniProtKB-KW"/>
</dbReference>
<feature type="domain" description="ABC transporter" evidence="4">
    <location>
        <begin position="13"/>
        <end position="259"/>
    </location>
</feature>
<accession>A0A345T514</accession>
<dbReference type="SMART" id="SM00382">
    <property type="entry name" value="AAA"/>
    <property type="match status" value="1"/>
</dbReference>
<dbReference type="SUPFAM" id="SSF52540">
    <property type="entry name" value="P-loop containing nucleoside triphosphate hydrolases"/>
    <property type="match status" value="1"/>
</dbReference>
<dbReference type="PANTHER" id="PTHR45772">
    <property type="entry name" value="CONSERVED COMPONENT OF ABC TRANSPORTER FOR NATURAL AMINO ACIDS-RELATED"/>
    <property type="match status" value="1"/>
</dbReference>
<dbReference type="InterPro" id="IPR027417">
    <property type="entry name" value="P-loop_NTPase"/>
</dbReference>
<gene>
    <name evidence="5" type="ORF">C7M71_001235</name>
</gene>
<dbReference type="Gene3D" id="3.40.50.300">
    <property type="entry name" value="P-loop containing nucleotide triphosphate hydrolases"/>
    <property type="match status" value="1"/>
</dbReference>
<dbReference type="KEGG" id="stri:C7M71_001235"/>
<dbReference type="RefSeq" id="WP_111489123.1">
    <property type="nucleotide sequence ID" value="NZ_CP031264.1"/>
</dbReference>
<evidence type="ECO:0000256" key="2">
    <source>
        <dbReference type="ARBA" id="ARBA00022741"/>
    </source>
</evidence>
<keyword evidence="6" id="KW-1185">Reference proteome</keyword>
<proteinExistence type="predicted"/>
<evidence type="ECO:0000259" key="4">
    <source>
        <dbReference type="PROSITE" id="PS50893"/>
    </source>
</evidence>
<dbReference type="Pfam" id="PF00005">
    <property type="entry name" value="ABC_tran"/>
    <property type="match status" value="1"/>
</dbReference>
<protein>
    <submittedName>
        <fullName evidence="5">ATP-binding cassette domain-containing protein</fullName>
    </submittedName>
</protein>
<keyword evidence="2" id="KW-0547">Nucleotide-binding</keyword>
<dbReference type="OrthoDB" id="9805514at2"/>
<sequence length="264" mass="28526">MTERAEPGEDMALSLRDITVRFGGVCALDHVSIDVPKGSVSGLIGPNGAGKSTLLAVASGLQPVDTGRILVDTEDLTGARPQRFARARMSRTFQAPQLVPEIDVRQHILLGLRSFRSQGWNAKAGALVRGITRSELDRAERLLAELGLSEVARRSPMELPLGLRRLVEVAQCIATDPRILLLDEPSAGLNRVETQAFAAIVSRLSAERGIAVLLVEHDMDLVLEISEQLFVLDFGELIASGATEDVTKDQRVRDAYLGTVKEGA</sequence>
<keyword evidence="1" id="KW-0813">Transport</keyword>
<dbReference type="InterPro" id="IPR051120">
    <property type="entry name" value="ABC_AA/LPS_Transport"/>
</dbReference>
<keyword evidence="3 5" id="KW-0067">ATP-binding</keyword>
<dbReference type="AlphaFoldDB" id="A0A345T514"/>
<evidence type="ECO:0000256" key="3">
    <source>
        <dbReference type="ARBA" id="ARBA00022840"/>
    </source>
</evidence>
<dbReference type="InterPro" id="IPR003593">
    <property type="entry name" value="AAA+_ATPase"/>
</dbReference>
<evidence type="ECO:0000313" key="6">
    <source>
        <dbReference type="Proteomes" id="UP000249340"/>
    </source>
</evidence>
<organism evidence="5 6">
    <name type="scientific">Peterkaempfera bronchialis</name>
    <dbReference type="NCBI Taxonomy" id="2126346"/>
    <lineage>
        <taxon>Bacteria</taxon>
        <taxon>Bacillati</taxon>
        <taxon>Actinomycetota</taxon>
        <taxon>Actinomycetes</taxon>
        <taxon>Kitasatosporales</taxon>
        <taxon>Streptomycetaceae</taxon>
        <taxon>Peterkaempfera</taxon>
    </lineage>
</organism>
<dbReference type="InterPro" id="IPR003439">
    <property type="entry name" value="ABC_transporter-like_ATP-bd"/>
</dbReference>
<dbReference type="GO" id="GO:0016887">
    <property type="term" value="F:ATP hydrolysis activity"/>
    <property type="evidence" value="ECO:0007669"/>
    <property type="project" value="InterPro"/>
</dbReference>
<dbReference type="GO" id="GO:0005886">
    <property type="term" value="C:plasma membrane"/>
    <property type="evidence" value="ECO:0007669"/>
    <property type="project" value="TreeGrafter"/>
</dbReference>
<reference evidence="6" key="1">
    <citation type="submission" date="2018-07" db="EMBL/GenBank/DDBJ databases">
        <title>Streptacidiphilus bronchialis DSM 106435 chromosome.</title>
        <authorList>
            <person name="Batra D."/>
            <person name="Gulvik C.A."/>
        </authorList>
    </citation>
    <scope>NUCLEOTIDE SEQUENCE [LARGE SCALE GENOMIC DNA]</scope>
    <source>
        <strain evidence="6">DSM 106435</strain>
    </source>
</reference>
<evidence type="ECO:0000256" key="1">
    <source>
        <dbReference type="ARBA" id="ARBA00022448"/>
    </source>
</evidence>